<sequence>MTRAGTAMSSISDTLTLHVPFRLIKRGGRKEIRVPDGSAEPPRKDDALVKALARAFRWKRMLDAGNFATLTDLARHEGVTPSFVTRILRLTLLAPDLVEAILDGTQGPDVTLARLMQPFPVEWAEQGLACQKRQSGLVQTSALAYS</sequence>
<organism evidence="1 2">
    <name type="scientific">Pannonibacter tanglangensis</name>
    <dbReference type="NCBI Taxonomy" id="2750084"/>
    <lineage>
        <taxon>Bacteria</taxon>
        <taxon>Pseudomonadati</taxon>
        <taxon>Pseudomonadota</taxon>
        <taxon>Alphaproteobacteria</taxon>
        <taxon>Hyphomicrobiales</taxon>
        <taxon>Stappiaceae</taxon>
        <taxon>Pannonibacter</taxon>
    </lineage>
</organism>
<evidence type="ECO:0000313" key="1">
    <source>
        <dbReference type="EMBL" id="NBN79302.1"/>
    </source>
</evidence>
<evidence type="ECO:0008006" key="3">
    <source>
        <dbReference type="Google" id="ProtNLM"/>
    </source>
</evidence>
<keyword evidence="2" id="KW-1185">Reference proteome</keyword>
<dbReference type="Gene3D" id="1.10.10.2830">
    <property type="match status" value="1"/>
</dbReference>
<accession>A0A7X5J9T9</accession>
<dbReference type="Proteomes" id="UP000586722">
    <property type="component" value="Unassembled WGS sequence"/>
</dbReference>
<protein>
    <recommendedName>
        <fullName evidence="3">LacI family transcriptional regulator</fullName>
    </recommendedName>
</protein>
<proteinExistence type="predicted"/>
<dbReference type="RefSeq" id="WP_161708927.1">
    <property type="nucleotide sequence ID" value="NZ_JAABLQ010000001.1"/>
</dbReference>
<name>A0A7X5J9T9_9HYPH</name>
<evidence type="ECO:0000313" key="2">
    <source>
        <dbReference type="Proteomes" id="UP000586722"/>
    </source>
</evidence>
<gene>
    <name evidence="1" type="ORF">GWI72_13575</name>
</gene>
<dbReference type="EMBL" id="JAABLQ010000001">
    <property type="protein sequence ID" value="NBN79302.1"/>
    <property type="molecule type" value="Genomic_DNA"/>
</dbReference>
<comment type="caution">
    <text evidence="1">The sequence shown here is derived from an EMBL/GenBank/DDBJ whole genome shotgun (WGS) entry which is preliminary data.</text>
</comment>
<reference evidence="2" key="1">
    <citation type="submission" date="2020-01" db="EMBL/GenBank/DDBJ databases">
        <authorList>
            <person name="Fang Y."/>
            <person name="Sun R."/>
            <person name="Nie L."/>
            <person name="He J."/>
            <person name="Hao L."/>
            <person name="Wang L."/>
            <person name="Su S."/>
            <person name="Lv E."/>
            <person name="Zhang Z."/>
            <person name="Xie R."/>
            <person name="Liu H."/>
        </authorList>
    </citation>
    <scope>NUCLEOTIDE SEQUENCE [LARGE SCALE GENOMIC DNA]</scope>
    <source>
        <strain evidence="2">XCT-53</strain>
    </source>
</reference>
<dbReference type="AlphaFoldDB" id="A0A7X5J9T9"/>
<dbReference type="SUPFAM" id="SSF109709">
    <property type="entry name" value="KorB DNA-binding domain-like"/>
    <property type="match status" value="1"/>
</dbReference>